<evidence type="ECO:0000313" key="2">
    <source>
        <dbReference type="Proteomes" id="UP000692954"/>
    </source>
</evidence>
<keyword evidence="2" id="KW-1185">Reference proteome</keyword>
<dbReference type="EMBL" id="CAJJDN010000037">
    <property type="protein sequence ID" value="CAD8078012.1"/>
    <property type="molecule type" value="Genomic_DNA"/>
</dbReference>
<accession>A0A8S1MH89</accession>
<reference evidence="1" key="1">
    <citation type="submission" date="2021-01" db="EMBL/GenBank/DDBJ databases">
        <authorList>
            <consortium name="Genoscope - CEA"/>
            <person name="William W."/>
        </authorList>
    </citation>
    <scope>NUCLEOTIDE SEQUENCE</scope>
</reference>
<sequence>MQAKIDTSIEMEMMIESTEHLNNLKSYQHKDQITDQCGENSDLNQKVSQIDLEFQRVLCQLIESKLSENTISQVLDLLKRLSSTLIVDIPKGPQILYSLYQIILVRKSTIKRNFPFSPLSSILFRIKKLIKRVKKLLLKRLNFFQKPKDIQINKQSAFHLYKSQSQRTDDLTESLTRHLSFEQNKEPIYKQITIIQGQGLIKI</sequence>
<protein>
    <submittedName>
        <fullName evidence="1">Uncharacterized protein</fullName>
    </submittedName>
</protein>
<gene>
    <name evidence="1" type="ORF">PSON_ATCC_30995.1.T0370069</name>
</gene>
<comment type="caution">
    <text evidence="1">The sequence shown here is derived from an EMBL/GenBank/DDBJ whole genome shotgun (WGS) entry which is preliminary data.</text>
</comment>
<dbReference type="AlphaFoldDB" id="A0A8S1MH89"/>
<name>A0A8S1MH89_9CILI</name>
<dbReference type="OrthoDB" id="318892at2759"/>
<evidence type="ECO:0000313" key="1">
    <source>
        <dbReference type="EMBL" id="CAD8078012.1"/>
    </source>
</evidence>
<dbReference type="Proteomes" id="UP000692954">
    <property type="component" value="Unassembled WGS sequence"/>
</dbReference>
<proteinExistence type="predicted"/>
<organism evidence="1 2">
    <name type="scientific">Paramecium sonneborni</name>
    <dbReference type="NCBI Taxonomy" id="65129"/>
    <lineage>
        <taxon>Eukaryota</taxon>
        <taxon>Sar</taxon>
        <taxon>Alveolata</taxon>
        <taxon>Ciliophora</taxon>
        <taxon>Intramacronucleata</taxon>
        <taxon>Oligohymenophorea</taxon>
        <taxon>Peniculida</taxon>
        <taxon>Parameciidae</taxon>
        <taxon>Paramecium</taxon>
    </lineage>
</organism>